<accession>A0AAV2T076</accession>
<keyword evidence="2" id="KW-1185">Reference proteome</keyword>
<comment type="caution">
    <text evidence="1">The sequence shown here is derived from an EMBL/GenBank/DDBJ whole genome shotgun (WGS) entry which is preliminary data.</text>
</comment>
<reference evidence="1 2" key="1">
    <citation type="submission" date="2024-05" db="EMBL/GenBank/DDBJ databases">
        <authorList>
            <person name="Wallberg A."/>
        </authorList>
    </citation>
    <scope>NUCLEOTIDE SEQUENCE [LARGE SCALE GENOMIC DNA]</scope>
</reference>
<evidence type="ECO:0000313" key="2">
    <source>
        <dbReference type="Proteomes" id="UP001497623"/>
    </source>
</evidence>
<evidence type="ECO:0000313" key="1">
    <source>
        <dbReference type="EMBL" id="CAL4256502.1"/>
    </source>
</evidence>
<proteinExistence type="predicted"/>
<dbReference type="Proteomes" id="UP001497623">
    <property type="component" value="Unassembled WGS sequence"/>
</dbReference>
<organism evidence="1 2">
    <name type="scientific">Meganyctiphanes norvegica</name>
    <name type="common">Northern krill</name>
    <name type="synonym">Thysanopoda norvegica</name>
    <dbReference type="NCBI Taxonomy" id="48144"/>
    <lineage>
        <taxon>Eukaryota</taxon>
        <taxon>Metazoa</taxon>
        <taxon>Ecdysozoa</taxon>
        <taxon>Arthropoda</taxon>
        <taxon>Crustacea</taxon>
        <taxon>Multicrustacea</taxon>
        <taxon>Malacostraca</taxon>
        <taxon>Eumalacostraca</taxon>
        <taxon>Eucarida</taxon>
        <taxon>Euphausiacea</taxon>
        <taxon>Euphausiidae</taxon>
        <taxon>Meganyctiphanes</taxon>
    </lineage>
</organism>
<sequence length="149" mass="17371">MNVPRDLKKHALQVKSLSIELPLDLFIERIIHPEKQHLILRRSPININIIEALSREKYGTSCHKKIFITHYKEGLAFYPPNIYQIHSLFYSVQRSIFYIQVSPVSFIHSLGEKMKEGYCQKRVGGYSTEGCCSGRNNTTFKFCEVIHNR</sequence>
<dbReference type="AlphaFoldDB" id="A0AAV2T076"/>
<gene>
    <name evidence="1" type="ORF">MNOR_LOCUS42049</name>
</gene>
<name>A0AAV2T076_MEGNR</name>
<protein>
    <submittedName>
        <fullName evidence="1">Uncharacterized protein</fullName>
    </submittedName>
</protein>
<dbReference type="EMBL" id="CAXKWB010190927">
    <property type="protein sequence ID" value="CAL4256502.1"/>
    <property type="molecule type" value="Genomic_DNA"/>
</dbReference>
<feature type="non-terminal residue" evidence="1">
    <location>
        <position position="149"/>
    </location>
</feature>